<comment type="function">
    <text evidence="4">Has an important function as a repair enzyme for proteins that have been inactivated by oxidation. Catalyzes the reversible oxidation-reduction of methionine sulfoxide in proteins to methionine.</text>
</comment>
<keyword evidence="1 4" id="KW-0560">Oxidoreductase</keyword>
<evidence type="ECO:0000256" key="2">
    <source>
        <dbReference type="ARBA" id="ARBA00047806"/>
    </source>
</evidence>
<dbReference type="Gene3D" id="3.30.1060.10">
    <property type="entry name" value="Peptide methionine sulphoxide reductase MsrA"/>
    <property type="match status" value="1"/>
</dbReference>
<organism evidence="6 7">
    <name type="scientific">Hankyongella ginsenosidimutans</name>
    <dbReference type="NCBI Taxonomy" id="1763828"/>
    <lineage>
        <taxon>Bacteria</taxon>
        <taxon>Pseudomonadati</taxon>
        <taxon>Pseudomonadota</taxon>
        <taxon>Alphaproteobacteria</taxon>
        <taxon>Sphingomonadales</taxon>
        <taxon>Sphingomonadaceae</taxon>
        <taxon>Hankyongella</taxon>
    </lineage>
</organism>
<dbReference type="KEGG" id="hgn:E6W36_11975"/>
<accession>A0A4D7CC87</accession>
<protein>
    <recommendedName>
        <fullName evidence="4">Peptide methionine sulfoxide reductase MsrA</fullName>
        <shortName evidence="4">Protein-methionine-S-oxide reductase</shortName>
        <ecNumber evidence="4">1.8.4.11</ecNumber>
    </recommendedName>
    <alternativeName>
        <fullName evidence="4">Peptide-methionine (S)-S-oxide reductase</fullName>
        <shortName evidence="4">Peptide Met(O) reductase</shortName>
    </alternativeName>
</protein>
<dbReference type="NCBIfam" id="TIGR00401">
    <property type="entry name" value="msrA"/>
    <property type="match status" value="1"/>
</dbReference>
<dbReference type="InterPro" id="IPR036509">
    <property type="entry name" value="Met_Sox_Rdtase_MsrA_sf"/>
</dbReference>
<comment type="catalytic activity">
    <reaction evidence="2 4">
        <text>L-methionyl-[protein] + [thioredoxin]-disulfide + H2O = L-methionyl-(S)-S-oxide-[protein] + [thioredoxin]-dithiol</text>
        <dbReference type="Rhea" id="RHEA:14217"/>
        <dbReference type="Rhea" id="RHEA-COMP:10698"/>
        <dbReference type="Rhea" id="RHEA-COMP:10700"/>
        <dbReference type="Rhea" id="RHEA-COMP:12313"/>
        <dbReference type="Rhea" id="RHEA-COMP:12315"/>
        <dbReference type="ChEBI" id="CHEBI:15377"/>
        <dbReference type="ChEBI" id="CHEBI:16044"/>
        <dbReference type="ChEBI" id="CHEBI:29950"/>
        <dbReference type="ChEBI" id="CHEBI:44120"/>
        <dbReference type="ChEBI" id="CHEBI:50058"/>
        <dbReference type="EC" id="1.8.4.11"/>
    </reaction>
</comment>
<sequence>MHMETAILAGGCFWCIEAMYDDLQGIVSVESGYAGGHVDNPNYKQVCAGGTGHAESIRVTFDPAQISYAEILDIFFHVHDPTTLNRQGNDVGEHYRSAIFTLSPAQEAEAVAAKARAASLWPGKIVTQIAPAGTFWVAEDYHQEYFQRLGSGNAYCNFVVAPKVKKFREAYKHRLKSAAA</sequence>
<proteinExistence type="inferred from homology"/>
<comment type="similarity">
    <text evidence="4">Belongs to the MsrA Met sulfoxide reductase family.</text>
</comment>
<feature type="domain" description="Peptide methionine sulphoxide reductase MsrA" evidence="5">
    <location>
        <begin position="5"/>
        <end position="156"/>
    </location>
</feature>
<feature type="active site" evidence="4">
    <location>
        <position position="12"/>
    </location>
</feature>
<gene>
    <name evidence="4 6" type="primary">msrA</name>
    <name evidence="6" type="ORF">E6W36_11975</name>
</gene>
<evidence type="ECO:0000256" key="3">
    <source>
        <dbReference type="ARBA" id="ARBA00048782"/>
    </source>
</evidence>
<evidence type="ECO:0000313" key="6">
    <source>
        <dbReference type="EMBL" id="QCI79972.1"/>
    </source>
</evidence>
<name>A0A4D7CC87_9SPHN</name>
<dbReference type="Pfam" id="PF01625">
    <property type="entry name" value="PMSR"/>
    <property type="match status" value="1"/>
</dbReference>
<dbReference type="PANTHER" id="PTHR43774:SF1">
    <property type="entry name" value="PEPTIDE METHIONINE SULFOXIDE REDUCTASE MSRA 2"/>
    <property type="match status" value="1"/>
</dbReference>
<dbReference type="GO" id="GO:0008113">
    <property type="term" value="F:peptide-methionine (S)-S-oxide reductase activity"/>
    <property type="evidence" value="ECO:0007669"/>
    <property type="project" value="UniProtKB-UniRule"/>
</dbReference>
<evidence type="ECO:0000256" key="1">
    <source>
        <dbReference type="ARBA" id="ARBA00023002"/>
    </source>
</evidence>
<dbReference type="Proteomes" id="UP000298714">
    <property type="component" value="Chromosome"/>
</dbReference>
<dbReference type="SUPFAM" id="SSF55068">
    <property type="entry name" value="Peptide methionine sulfoxide reductase"/>
    <property type="match status" value="1"/>
</dbReference>
<dbReference type="PANTHER" id="PTHR43774">
    <property type="entry name" value="PEPTIDE METHIONINE SULFOXIDE REDUCTASE"/>
    <property type="match status" value="1"/>
</dbReference>
<evidence type="ECO:0000313" key="7">
    <source>
        <dbReference type="Proteomes" id="UP000298714"/>
    </source>
</evidence>
<dbReference type="AlphaFoldDB" id="A0A4D7CC87"/>
<dbReference type="HAMAP" id="MF_01401">
    <property type="entry name" value="MsrA"/>
    <property type="match status" value="1"/>
</dbReference>
<dbReference type="EMBL" id="CP039704">
    <property type="protein sequence ID" value="QCI79972.1"/>
    <property type="molecule type" value="Genomic_DNA"/>
</dbReference>
<dbReference type="EC" id="1.8.4.11" evidence="4"/>
<dbReference type="GO" id="GO:0033744">
    <property type="term" value="F:L-methionine:thioredoxin-disulfide S-oxidoreductase activity"/>
    <property type="evidence" value="ECO:0007669"/>
    <property type="project" value="RHEA"/>
</dbReference>
<reference evidence="7" key="1">
    <citation type="submission" date="2019-04" db="EMBL/GenBank/DDBJ databases">
        <title>Complete genome sequence of Sphingomonas sp. W1-2-3.</title>
        <authorList>
            <person name="Im W.T."/>
        </authorList>
    </citation>
    <scope>NUCLEOTIDE SEQUENCE [LARGE SCALE GENOMIC DNA]</scope>
    <source>
        <strain evidence="7">W1-2-3</strain>
    </source>
</reference>
<keyword evidence="7" id="KW-1185">Reference proteome</keyword>
<dbReference type="InterPro" id="IPR002569">
    <property type="entry name" value="Met_Sox_Rdtase_MsrA_dom"/>
</dbReference>
<evidence type="ECO:0000256" key="4">
    <source>
        <dbReference type="HAMAP-Rule" id="MF_01401"/>
    </source>
</evidence>
<comment type="catalytic activity">
    <reaction evidence="3 4">
        <text>[thioredoxin]-disulfide + L-methionine + H2O = L-methionine (S)-S-oxide + [thioredoxin]-dithiol</text>
        <dbReference type="Rhea" id="RHEA:19993"/>
        <dbReference type="Rhea" id="RHEA-COMP:10698"/>
        <dbReference type="Rhea" id="RHEA-COMP:10700"/>
        <dbReference type="ChEBI" id="CHEBI:15377"/>
        <dbReference type="ChEBI" id="CHEBI:29950"/>
        <dbReference type="ChEBI" id="CHEBI:50058"/>
        <dbReference type="ChEBI" id="CHEBI:57844"/>
        <dbReference type="ChEBI" id="CHEBI:58772"/>
        <dbReference type="EC" id="1.8.4.11"/>
    </reaction>
</comment>
<evidence type="ECO:0000259" key="5">
    <source>
        <dbReference type="Pfam" id="PF01625"/>
    </source>
</evidence>
<dbReference type="RefSeq" id="WP_222874492.1">
    <property type="nucleotide sequence ID" value="NZ_CP039704.1"/>
</dbReference>